<dbReference type="AlphaFoldDB" id="A0A517NA87"/>
<dbReference type="GO" id="GO:0015159">
    <property type="term" value="F:polysaccharide transmembrane transporter activity"/>
    <property type="evidence" value="ECO:0007669"/>
    <property type="project" value="InterPro"/>
</dbReference>
<name>A0A517NA87_9BACT</name>
<sequence>MSYRSYRRGRSCCDGCVDRAEFSCTETSVRLCPGSIHTRLELHSEDMTMPTALTTALRCSTSTGLAIGLMMISCGCSSLGLSLFPTGHFLTKQADEVLAQSPRGADIARELSMDVEPVHYLQPGDTLLIEPIELDSEVRIPADQKVLADGSVDLGKYGRVVVAGLTIEGAESLIESTIVHSGEKATAVNVRMLDPIHRYYVLGEVNSPGSYPLEGHESVLDGILAAGGLTSAASPCKILLARPTDPDSCRVTLPVCYREITQLGDTSTNYQLKPGDRIFVATRSCYEDMMFWRANETCDRCCKCQSACMDPRMIPDVNPMGRVIPTASPQPGPASLGAESGMTPIKPESITPMDPSPIKADPAAVPLRLPAAEAAEPAAADAIVPSADGELDFDNSQPIGRFAPMWVTPSNP</sequence>
<evidence type="ECO:0000256" key="1">
    <source>
        <dbReference type="SAM" id="Phobius"/>
    </source>
</evidence>
<keyword evidence="4" id="KW-1185">Reference proteome</keyword>
<evidence type="ECO:0000313" key="4">
    <source>
        <dbReference type="Proteomes" id="UP000318538"/>
    </source>
</evidence>
<feature type="transmembrane region" description="Helical" evidence="1">
    <location>
        <begin position="65"/>
        <end position="84"/>
    </location>
</feature>
<proteinExistence type="predicted"/>
<keyword evidence="1" id="KW-1133">Transmembrane helix</keyword>
<keyword evidence="1" id="KW-0812">Transmembrane</keyword>
<dbReference type="Pfam" id="PF10531">
    <property type="entry name" value="SLBB"/>
    <property type="match status" value="1"/>
</dbReference>
<keyword evidence="1" id="KW-0472">Membrane</keyword>
<dbReference type="Proteomes" id="UP000318538">
    <property type="component" value="Chromosome"/>
</dbReference>
<dbReference type="PANTHER" id="PTHR33619">
    <property type="entry name" value="POLYSACCHARIDE EXPORT PROTEIN GFCE-RELATED"/>
    <property type="match status" value="1"/>
</dbReference>
<gene>
    <name evidence="3" type="ORF">K227x_24290</name>
</gene>
<protein>
    <submittedName>
        <fullName evidence="3">SLBB domain protein</fullName>
    </submittedName>
</protein>
<dbReference type="InterPro" id="IPR019554">
    <property type="entry name" value="Soluble_ligand-bd"/>
</dbReference>
<evidence type="ECO:0000259" key="2">
    <source>
        <dbReference type="Pfam" id="PF10531"/>
    </source>
</evidence>
<accession>A0A517NA87</accession>
<dbReference type="PANTHER" id="PTHR33619:SF3">
    <property type="entry name" value="POLYSACCHARIDE EXPORT PROTEIN GFCE-RELATED"/>
    <property type="match status" value="1"/>
</dbReference>
<dbReference type="Gene3D" id="3.10.560.10">
    <property type="entry name" value="Outer membrane lipoprotein wza domain like"/>
    <property type="match status" value="1"/>
</dbReference>
<dbReference type="EMBL" id="CP036525">
    <property type="protein sequence ID" value="QDT04043.1"/>
    <property type="molecule type" value="Genomic_DNA"/>
</dbReference>
<dbReference type="KEGG" id="rlc:K227x_24290"/>
<reference evidence="3 4" key="1">
    <citation type="submission" date="2019-02" db="EMBL/GenBank/DDBJ databases">
        <title>Deep-cultivation of Planctomycetes and their phenomic and genomic characterization uncovers novel biology.</title>
        <authorList>
            <person name="Wiegand S."/>
            <person name="Jogler M."/>
            <person name="Boedeker C."/>
            <person name="Pinto D."/>
            <person name="Vollmers J."/>
            <person name="Rivas-Marin E."/>
            <person name="Kohn T."/>
            <person name="Peeters S.H."/>
            <person name="Heuer A."/>
            <person name="Rast P."/>
            <person name="Oberbeckmann S."/>
            <person name="Bunk B."/>
            <person name="Jeske O."/>
            <person name="Meyerdierks A."/>
            <person name="Storesund J.E."/>
            <person name="Kallscheuer N."/>
            <person name="Luecker S."/>
            <person name="Lage O.M."/>
            <person name="Pohl T."/>
            <person name="Merkel B.J."/>
            <person name="Hornburger P."/>
            <person name="Mueller R.-W."/>
            <person name="Bruemmer F."/>
            <person name="Labrenz M."/>
            <person name="Spormann A.M."/>
            <person name="Op den Camp H."/>
            <person name="Overmann J."/>
            <person name="Amann R."/>
            <person name="Jetten M.S.M."/>
            <person name="Mascher T."/>
            <person name="Medema M.H."/>
            <person name="Devos D.P."/>
            <person name="Kaster A.-K."/>
            <person name="Ovreas L."/>
            <person name="Rohde M."/>
            <person name="Galperin M.Y."/>
            <person name="Jogler C."/>
        </authorList>
    </citation>
    <scope>NUCLEOTIDE SEQUENCE [LARGE SCALE GENOMIC DNA]</scope>
    <source>
        <strain evidence="3 4">K22_7</strain>
    </source>
</reference>
<evidence type="ECO:0000313" key="3">
    <source>
        <dbReference type="EMBL" id="QDT04043.1"/>
    </source>
</evidence>
<dbReference type="InterPro" id="IPR049712">
    <property type="entry name" value="Poly_export"/>
</dbReference>
<organism evidence="3 4">
    <name type="scientific">Rubripirellula lacrimiformis</name>
    <dbReference type="NCBI Taxonomy" id="1930273"/>
    <lineage>
        <taxon>Bacteria</taxon>
        <taxon>Pseudomonadati</taxon>
        <taxon>Planctomycetota</taxon>
        <taxon>Planctomycetia</taxon>
        <taxon>Pirellulales</taxon>
        <taxon>Pirellulaceae</taxon>
        <taxon>Rubripirellula</taxon>
    </lineage>
</organism>
<feature type="domain" description="Soluble ligand binding" evidence="2">
    <location>
        <begin position="199"/>
        <end position="243"/>
    </location>
</feature>